<dbReference type="EMBL" id="MU853409">
    <property type="protein sequence ID" value="KAK4134198.1"/>
    <property type="molecule type" value="Genomic_DNA"/>
</dbReference>
<dbReference type="Proteomes" id="UP001304895">
    <property type="component" value="Unassembled WGS sequence"/>
</dbReference>
<gene>
    <name evidence="2" type="ORF">BT67DRAFT_310931</name>
</gene>
<reference evidence="2" key="1">
    <citation type="journal article" date="2023" name="Mol. Phylogenet. Evol.">
        <title>Genome-scale phylogeny and comparative genomics of the fungal order Sordariales.</title>
        <authorList>
            <person name="Hensen N."/>
            <person name="Bonometti L."/>
            <person name="Westerberg I."/>
            <person name="Brannstrom I.O."/>
            <person name="Guillou S."/>
            <person name="Cros-Aarteil S."/>
            <person name="Calhoun S."/>
            <person name="Haridas S."/>
            <person name="Kuo A."/>
            <person name="Mondo S."/>
            <person name="Pangilinan J."/>
            <person name="Riley R."/>
            <person name="LaButti K."/>
            <person name="Andreopoulos B."/>
            <person name="Lipzen A."/>
            <person name="Chen C."/>
            <person name="Yan M."/>
            <person name="Daum C."/>
            <person name="Ng V."/>
            <person name="Clum A."/>
            <person name="Steindorff A."/>
            <person name="Ohm R.A."/>
            <person name="Martin F."/>
            <person name="Silar P."/>
            <person name="Natvig D.O."/>
            <person name="Lalanne C."/>
            <person name="Gautier V."/>
            <person name="Ament-Velasquez S.L."/>
            <person name="Kruys A."/>
            <person name="Hutchinson M.I."/>
            <person name="Powell A.J."/>
            <person name="Barry K."/>
            <person name="Miller A.N."/>
            <person name="Grigoriev I.V."/>
            <person name="Debuchy R."/>
            <person name="Gladieux P."/>
            <person name="Hiltunen Thoren M."/>
            <person name="Johannesson H."/>
        </authorList>
    </citation>
    <scope>NUCLEOTIDE SEQUENCE</scope>
    <source>
        <strain evidence="2">CBS 123565</strain>
    </source>
</reference>
<protein>
    <submittedName>
        <fullName evidence="2">Uncharacterized protein</fullName>
    </submittedName>
</protein>
<evidence type="ECO:0000256" key="1">
    <source>
        <dbReference type="SAM" id="MobiDB-lite"/>
    </source>
</evidence>
<reference evidence="2" key="2">
    <citation type="submission" date="2023-05" db="EMBL/GenBank/DDBJ databases">
        <authorList>
            <consortium name="Lawrence Berkeley National Laboratory"/>
            <person name="Steindorff A."/>
            <person name="Hensen N."/>
            <person name="Bonometti L."/>
            <person name="Westerberg I."/>
            <person name="Brannstrom I.O."/>
            <person name="Guillou S."/>
            <person name="Cros-Aarteil S."/>
            <person name="Calhoun S."/>
            <person name="Haridas S."/>
            <person name="Kuo A."/>
            <person name="Mondo S."/>
            <person name="Pangilinan J."/>
            <person name="Riley R."/>
            <person name="Labutti K."/>
            <person name="Andreopoulos B."/>
            <person name="Lipzen A."/>
            <person name="Chen C."/>
            <person name="Yanf M."/>
            <person name="Daum C."/>
            <person name="Ng V."/>
            <person name="Clum A."/>
            <person name="Ohm R."/>
            <person name="Martin F."/>
            <person name="Silar P."/>
            <person name="Natvig D."/>
            <person name="Lalanne C."/>
            <person name="Gautier V."/>
            <person name="Ament-Velasquez S.L."/>
            <person name="Kruys A."/>
            <person name="Hutchinson M.I."/>
            <person name="Powell A.J."/>
            <person name="Barry K."/>
            <person name="Miller A.N."/>
            <person name="Grigoriev I.V."/>
            <person name="Debuchy R."/>
            <person name="Gladieux P."/>
            <person name="Thoren M.H."/>
            <person name="Johannesson H."/>
        </authorList>
    </citation>
    <scope>NUCLEOTIDE SEQUENCE</scope>
    <source>
        <strain evidence="2">CBS 123565</strain>
    </source>
</reference>
<accession>A0AAN6ZDU8</accession>
<keyword evidence="3" id="KW-1185">Reference proteome</keyword>
<sequence>MQASLEPVWFPTGRRQIDRSVGTDIGGRRIAGSIMTTREGQTRNGFEQSRREDRAASSWYNKGPDPSKPRVFRLLPSCLPSPPIHPPQLGSRPSSLCRPLPVTFAKHHRLYSESRIPEASVQSWYRTPIRHGRHPQRNHAQPPGQHCNSSAGHAPGGSKPDLANNNDPAHAHHQPRTPLGRPPGE</sequence>
<proteinExistence type="predicted"/>
<name>A0AAN6ZDU8_9PEZI</name>
<feature type="region of interest" description="Disordered" evidence="1">
    <location>
        <begin position="18"/>
        <end position="99"/>
    </location>
</feature>
<feature type="compositionally biased region" description="Polar residues" evidence="1">
    <location>
        <begin position="34"/>
        <end position="47"/>
    </location>
</feature>
<feature type="region of interest" description="Disordered" evidence="1">
    <location>
        <begin position="131"/>
        <end position="185"/>
    </location>
</feature>
<evidence type="ECO:0000313" key="3">
    <source>
        <dbReference type="Proteomes" id="UP001304895"/>
    </source>
</evidence>
<organism evidence="2 3">
    <name type="scientific">Trichocladium antarcticum</name>
    <dbReference type="NCBI Taxonomy" id="1450529"/>
    <lineage>
        <taxon>Eukaryota</taxon>
        <taxon>Fungi</taxon>
        <taxon>Dikarya</taxon>
        <taxon>Ascomycota</taxon>
        <taxon>Pezizomycotina</taxon>
        <taxon>Sordariomycetes</taxon>
        <taxon>Sordariomycetidae</taxon>
        <taxon>Sordariales</taxon>
        <taxon>Chaetomiaceae</taxon>
        <taxon>Trichocladium</taxon>
    </lineage>
</organism>
<evidence type="ECO:0000313" key="2">
    <source>
        <dbReference type="EMBL" id="KAK4134198.1"/>
    </source>
</evidence>
<comment type="caution">
    <text evidence="2">The sequence shown here is derived from an EMBL/GenBank/DDBJ whole genome shotgun (WGS) entry which is preliminary data.</text>
</comment>
<dbReference type="AlphaFoldDB" id="A0AAN6ZDU8"/>